<dbReference type="EMBL" id="CP000774">
    <property type="protein sequence ID" value="ABS61777.1"/>
    <property type="molecule type" value="Genomic_DNA"/>
</dbReference>
<evidence type="ECO:0000256" key="1">
    <source>
        <dbReference type="ARBA" id="ARBA00006432"/>
    </source>
</evidence>
<dbReference type="InterPro" id="IPR042099">
    <property type="entry name" value="ANL_N_sf"/>
</dbReference>
<evidence type="ECO:0000259" key="7">
    <source>
        <dbReference type="Pfam" id="PF13193"/>
    </source>
</evidence>
<reference evidence="8 9" key="1">
    <citation type="journal article" date="2011" name="Stand. Genomic Sci.">
        <title>Complete genome sequence of Parvibaculum lavamentivorans type strain (DS-1(T)).</title>
        <authorList>
            <person name="Schleheck D."/>
            <person name="Weiss M."/>
            <person name="Pitluck S."/>
            <person name="Bruce D."/>
            <person name="Land M.L."/>
            <person name="Han S."/>
            <person name="Saunders E."/>
            <person name="Tapia R."/>
            <person name="Detter C."/>
            <person name="Brettin T."/>
            <person name="Han J."/>
            <person name="Woyke T."/>
            <person name="Goodwin L."/>
            <person name="Pennacchio L."/>
            <person name="Nolan M."/>
            <person name="Cook A.M."/>
            <person name="Kjelleberg S."/>
            <person name="Thomas T."/>
        </authorList>
    </citation>
    <scope>NUCLEOTIDE SEQUENCE [LARGE SCALE GENOMIC DNA]</scope>
    <source>
        <strain evidence="9">DS-1 / DSM 13023 / NCIMB 13966</strain>
    </source>
</reference>
<dbReference type="InterPro" id="IPR050237">
    <property type="entry name" value="ATP-dep_AMP-bd_enzyme"/>
</dbReference>
<dbReference type="GO" id="GO:0016878">
    <property type="term" value="F:acid-thiol ligase activity"/>
    <property type="evidence" value="ECO:0007669"/>
    <property type="project" value="UniProtKB-ARBA"/>
</dbReference>
<dbReference type="PANTHER" id="PTHR43767:SF1">
    <property type="entry name" value="NONRIBOSOMAL PEPTIDE SYNTHASE PES1 (EUROFUNG)-RELATED"/>
    <property type="match status" value="1"/>
</dbReference>
<dbReference type="Proteomes" id="UP000006377">
    <property type="component" value="Chromosome"/>
</dbReference>
<dbReference type="InterPro" id="IPR025110">
    <property type="entry name" value="AMP-bd_C"/>
</dbReference>
<dbReference type="HOGENOM" id="CLU_000022_59_0_5"/>
<evidence type="ECO:0000256" key="2">
    <source>
        <dbReference type="ARBA" id="ARBA00022598"/>
    </source>
</evidence>
<dbReference type="FunFam" id="3.30.300.30:FF:000008">
    <property type="entry name" value="2,3-dihydroxybenzoate-AMP ligase"/>
    <property type="match status" value="1"/>
</dbReference>
<dbReference type="NCBIfam" id="NF004837">
    <property type="entry name" value="PRK06187.1"/>
    <property type="match status" value="1"/>
</dbReference>
<keyword evidence="2 8" id="KW-0436">Ligase</keyword>
<proteinExistence type="inferred from homology"/>
<gene>
    <name evidence="8" type="ordered locus">Plav_0154</name>
</gene>
<name>A7HPE4_PARL1</name>
<sequence>MYLTQSIHRAVAVTSRAAATICGTRTRTWTELHDRVSRLAGALRGLGVGAGDRIALLSMNSDRYLETCFAAWWADAVIVPMNTRWSVAEHVYSIEDAGAALLLMDETFREAGLAVRDACPRIAHAVYMGDGAAPETCLSYEELIAAGPAIGDARRGGEELAGIFYTGGTTGFPKGVMLSHKALWTSSLSVGAGTAGFNPDMRYLHAAPMFHLADFAMSTATTIYGGSHVFMPSFEPASFLKLIEQHRASYALLVPTMIRMLLDCPAMAQHDLSSWKGLFYGASPMPEALLREALAKLPGVAFTQGYGQTELAPIATLLGPEFHVLEGPNAGKLRSAGRPGLCVELRVVGPDGKELPRGEVGEVAVRGPNTMLGYWNKPEQTAATLVDGWVMTGDGGYMDEEGFLYIVDRLKDMIVSGGENVFSAEVENAVMQHDAVAECAVIGVPDPKWGERVHAVVVPKSGRHLSEEELFAHCKALIAGYKCPRSADIRHEPLPKSAAGKILKTDLRRPYWEGQSRNVS</sequence>
<dbReference type="eggNOG" id="COG0318">
    <property type="taxonomic scope" value="Bacteria"/>
</dbReference>
<dbReference type="KEGG" id="pla:Plav_0154"/>
<organism evidence="8 9">
    <name type="scientific">Parvibaculum lavamentivorans (strain DS-1 / DSM 13023 / NCIMB 13966)</name>
    <dbReference type="NCBI Taxonomy" id="402881"/>
    <lineage>
        <taxon>Bacteria</taxon>
        <taxon>Pseudomonadati</taxon>
        <taxon>Pseudomonadota</taxon>
        <taxon>Alphaproteobacteria</taxon>
        <taxon>Hyphomicrobiales</taxon>
        <taxon>Parvibaculaceae</taxon>
        <taxon>Parvibaculum</taxon>
    </lineage>
</organism>
<dbReference type="InterPro" id="IPR045851">
    <property type="entry name" value="AMP-bd_C_sf"/>
</dbReference>
<dbReference type="Pfam" id="PF00501">
    <property type="entry name" value="AMP-binding"/>
    <property type="match status" value="1"/>
</dbReference>
<feature type="domain" description="AMP-dependent synthetase/ligase" evidence="6">
    <location>
        <begin position="9"/>
        <end position="375"/>
    </location>
</feature>
<evidence type="ECO:0000259" key="6">
    <source>
        <dbReference type="Pfam" id="PF00501"/>
    </source>
</evidence>
<evidence type="ECO:0000256" key="3">
    <source>
        <dbReference type="ARBA" id="ARBA00051915"/>
    </source>
</evidence>
<comment type="similarity">
    <text evidence="1">Belongs to the ATP-dependent AMP-binding enzyme family.</text>
</comment>
<feature type="domain" description="AMP-binding enzyme C-terminal" evidence="7">
    <location>
        <begin position="425"/>
        <end position="501"/>
    </location>
</feature>
<dbReference type="InterPro" id="IPR000873">
    <property type="entry name" value="AMP-dep_synth/lig_dom"/>
</dbReference>
<dbReference type="AlphaFoldDB" id="A7HPE4"/>
<dbReference type="CDD" id="cd17631">
    <property type="entry name" value="FACL_FadD13-like"/>
    <property type="match status" value="1"/>
</dbReference>
<dbReference type="Gene3D" id="3.40.50.12780">
    <property type="entry name" value="N-terminal domain of ligase-like"/>
    <property type="match status" value="1"/>
</dbReference>
<keyword evidence="9" id="KW-1185">Reference proteome</keyword>
<dbReference type="InterPro" id="IPR020845">
    <property type="entry name" value="AMP-binding_CS"/>
</dbReference>
<protein>
    <recommendedName>
        <fullName evidence="5">3-methylmercaptopropionyl-CoA ligase</fullName>
        <ecNumber evidence="4">6.2.1.44</ecNumber>
    </recommendedName>
</protein>
<dbReference type="EC" id="6.2.1.44" evidence="4"/>
<dbReference type="Gene3D" id="3.30.300.30">
    <property type="match status" value="1"/>
</dbReference>
<evidence type="ECO:0000256" key="5">
    <source>
        <dbReference type="ARBA" id="ARBA00067668"/>
    </source>
</evidence>
<evidence type="ECO:0000313" key="9">
    <source>
        <dbReference type="Proteomes" id="UP000006377"/>
    </source>
</evidence>
<dbReference type="STRING" id="402881.Plav_0154"/>
<dbReference type="PANTHER" id="PTHR43767">
    <property type="entry name" value="LONG-CHAIN-FATTY-ACID--COA LIGASE"/>
    <property type="match status" value="1"/>
</dbReference>
<dbReference type="PROSITE" id="PS00455">
    <property type="entry name" value="AMP_BINDING"/>
    <property type="match status" value="1"/>
</dbReference>
<dbReference type="SUPFAM" id="SSF56801">
    <property type="entry name" value="Acetyl-CoA synthetase-like"/>
    <property type="match status" value="1"/>
</dbReference>
<dbReference type="OrthoDB" id="9803968at2"/>
<accession>A7HPE4</accession>
<comment type="catalytic activity">
    <reaction evidence="3">
        <text>3-(methylsulfanyl)propanoate + ATP + CoA = 3-(methylsulfanyl)propanoyl-CoA + AMP + diphosphate</text>
        <dbReference type="Rhea" id="RHEA:43052"/>
        <dbReference type="ChEBI" id="CHEBI:30616"/>
        <dbReference type="ChEBI" id="CHEBI:33019"/>
        <dbReference type="ChEBI" id="CHEBI:49016"/>
        <dbReference type="ChEBI" id="CHEBI:57287"/>
        <dbReference type="ChEBI" id="CHEBI:82815"/>
        <dbReference type="ChEBI" id="CHEBI:456215"/>
        <dbReference type="EC" id="6.2.1.44"/>
    </reaction>
    <physiologicalReaction direction="left-to-right" evidence="3">
        <dbReference type="Rhea" id="RHEA:43053"/>
    </physiologicalReaction>
</comment>
<dbReference type="RefSeq" id="WP_011995068.1">
    <property type="nucleotide sequence ID" value="NC_009719.1"/>
</dbReference>
<evidence type="ECO:0000313" key="8">
    <source>
        <dbReference type="EMBL" id="ABS61777.1"/>
    </source>
</evidence>
<dbReference type="Pfam" id="PF13193">
    <property type="entry name" value="AMP-binding_C"/>
    <property type="match status" value="1"/>
</dbReference>
<evidence type="ECO:0000256" key="4">
    <source>
        <dbReference type="ARBA" id="ARBA00066616"/>
    </source>
</evidence>